<evidence type="ECO:0000256" key="1">
    <source>
        <dbReference type="SAM" id="MobiDB-lite"/>
    </source>
</evidence>
<proteinExistence type="predicted"/>
<dbReference type="Proteomes" id="UP000224265">
    <property type="component" value="Segment"/>
</dbReference>
<evidence type="ECO:0000313" key="2">
    <source>
        <dbReference type="EMBL" id="AMB17221.1"/>
    </source>
</evidence>
<feature type="region of interest" description="Disordered" evidence="1">
    <location>
        <begin position="28"/>
        <end position="53"/>
    </location>
</feature>
<feature type="compositionally biased region" description="Basic residues" evidence="1">
    <location>
        <begin position="40"/>
        <end position="53"/>
    </location>
</feature>
<organism evidence="2 3">
    <name type="scientific">Mycobacterium phage Weiss13</name>
    <dbReference type="NCBI Taxonomy" id="1784843"/>
    <lineage>
        <taxon>Viruses</taxon>
        <taxon>Duplodnaviria</taxon>
        <taxon>Heunggongvirae</taxon>
        <taxon>Uroviricota</taxon>
        <taxon>Caudoviricetes</taxon>
        <taxon>Papyrusvirus</taxon>
        <taxon>Papyrusvirus send513</taxon>
    </lineage>
</organism>
<protein>
    <submittedName>
        <fullName evidence="2">Uncharacterized protein</fullName>
    </submittedName>
</protein>
<dbReference type="EMBL" id="KT591076">
    <property type="protein sequence ID" value="AMB17221.1"/>
    <property type="molecule type" value="Genomic_DNA"/>
</dbReference>
<sequence>MARKKKRRFSSKAQVGYMFAKHPRLARKMAHRNISDSGRKKWKRQLPRKKGKR</sequence>
<evidence type="ECO:0000313" key="3">
    <source>
        <dbReference type="Proteomes" id="UP000224265"/>
    </source>
</evidence>
<name>A0A109Z828_9CAUD</name>
<accession>A0A109Z828</accession>
<reference evidence="2 3" key="1">
    <citation type="submission" date="2015-08" db="EMBL/GenBank/DDBJ databases">
        <authorList>
            <person name="Adams C.A."/>
            <person name="Ardeshna N.S."/>
            <person name="Badithe A.V."/>
            <person name="Badrani J.H."/>
            <person name="Birkholz E.A."/>
            <person name="Butler M."/>
            <person name="Chu A."/>
            <person name="Farmer C.N."/>
            <person name="Frischer G.M."/>
            <person name="Hsieh L.Y."/>
            <person name="Jackson K.B."/>
            <person name="Kagy D.N."/>
            <person name="Kendall J.C."/>
            <person name="Lin C.Y."/>
            <person name="Morgan M.N."/>
            <person name="Nachnani R."/>
            <person name="Nadeau S.M."/>
            <person name="Parikh M."/>
            <person name="Perez M.V."/>
            <person name="Peters C.E."/>
            <person name="Pogliano J."/>
            <person name="Popescu N.I."/>
            <person name="Shiao R."/>
            <person name="Song C.L."/>
            <person name="Ting J.M."/>
            <person name="Udani D.R."/>
            <person name="Waller L.B."/>
            <person name="Wang A.Y."/>
            <person name="Wu C.E."/>
            <person name="Yang A.B."/>
            <person name="Yao J."/>
            <person name="Zhang B.H."/>
            <person name="Anders K.R."/>
            <person name="Bradley K.W."/>
            <person name="Asai D.J."/>
            <person name="Bowman C.A."/>
            <person name="Russell D.A."/>
            <person name="Pope W.H."/>
            <person name="Jacobs-Sera D."/>
            <person name="Hendrix R.W."/>
            <person name="Hatfull G.F."/>
        </authorList>
    </citation>
    <scope>NUCLEOTIDE SEQUENCE [LARGE SCALE GENOMIC DNA]</scope>
</reference>
<gene>
    <name evidence="2" type="ORF">SEA_WEISS13_7</name>
</gene>